<dbReference type="Proteomes" id="UP001359559">
    <property type="component" value="Unassembled WGS sequence"/>
</dbReference>
<protein>
    <submittedName>
        <fullName evidence="1">Uncharacterized protein</fullName>
    </submittedName>
</protein>
<reference evidence="1 2" key="1">
    <citation type="submission" date="2024-01" db="EMBL/GenBank/DDBJ databases">
        <title>The genomes of 5 underutilized Papilionoideae crops provide insights into root nodulation and disease resistance.</title>
        <authorList>
            <person name="Yuan L."/>
        </authorList>
    </citation>
    <scope>NUCLEOTIDE SEQUENCE [LARGE SCALE GENOMIC DNA]</scope>
    <source>
        <strain evidence="1">LY-2023</strain>
        <tissue evidence="1">Leaf</tissue>
    </source>
</reference>
<name>A0AAN9KLR2_CLITE</name>
<dbReference type="EMBL" id="JAYKXN010000001">
    <property type="protein sequence ID" value="KAK7318114.1"/>
    <property type="molecule type" value="Genomic_DNA"/>
</dbReference>
<sequence length="89" mass="9901">MNHDHEPRLPICRHESLDSFTSFPICGHRLSTLSLLPRLSARSSSSLNSLASHYKCVSILRLISGLNLLFLFSLVRCSGAFSDIVQCLL</sequence>
<dbReference type="AlphaFoldDB" id="A0AAN9KLR2"/>
<evidence type="ECO:0000313" key="1">
    <source>
        <dbReference type="EMBL" id="KAK7318114.1"/>
    </source>
</evidence>
<accession>A0AAN9KLR2</accession>
<gene>
    <name evidence="1" type="ORF">RJT34_02812</name>
</gene>
<comment type="caution">
    <text evidence="1">The sequence shown here is derived from an EMBL/GenBank/DDBJ whole genome shotgun (WGS) entry which is preliminary data.</text>
</comment>
<organism evidence="1 2">
    <name type="scientific">Clitoria ternatea</name>
    <name type="common">Butterfly pea</name>
    <dbReference type="NCBI Taxonomy" id="43366"/>
    <lineage>
        <taxon>Eukaryota</taxon>
        <taxon>Viridiplantae</taxon>
        <taxon>Streptophyta</taxon>
        <taxon>Embryophyta</taxon>
        <taxon>Tracheophyta</taxon>
        <taxon>Spermatophyta</taxon>
        <taxon>Magnoliopsida</taxon>
        <taxon>eudicotyledons</taxon>
        <taxon>Gunneridae</taxon>
        <taxon>Pentapetalae</taxon>
        <taxon>rosids</taxon>
        <taxon>fabids</taxon>
        <taxon>Fabales</taxon>
        <taxon>Fabaceae</taxon>
        <taxon>Papilionoideae</taxon>
        <taxon>50 kb inversion clade</taxon>
        <taxon>NPAAA clade</taxon>
        <taxon>indigoferoid/millettioid clade</taxon>
        <taxon>Phaseoleae</taxon>
        <taxon>Clitoria</taxon>
    </lineage>
</organism>
<keyword evidence="2" id="KW-1185">Reference proteome</keyword>
<evidence type="ECO:0000313" key="2">
    <source>
        <dbReference type="Proteomes" id="UP001359559"/>
    </source>
</evidence>
<proteinExistence type="predicted"/>